<sequence>GSAQHSRQGSSHIPLRCSPTQPPAGSDPIPSSMNLSEEWRFLFPVSSVFAPPSLAVANRNENGNGNGYGPLLFSPLPPPATLHTNIPFPAFQFHPPHSKSTGDALRYFLSSTASFLPTPDLHSLSSSLSDSTTFRPPPPPSNLLATILLRAPSTSLLLFFPSGHNADHLSYATLHSTAAPLSAVQTLTHGFMHPGHRIHHLAATSSCPPPHSHSPAAATPLVHGFLLAATTYSVNWFKVESSSSSSTSPPALVPAAKQAFDAAVVHACWSKHLHSDCLVLLDNAHLCCFDLHQRRGSVLRVGTATATATEGGACLSCDYGPQPWTAVVATTKAILLLDLRYGPDHPGHCKVLARVGMQGLFDPDPPLNSECHYLAFCKAPFDDFLMSVATERLLLVLDVRQPLTPVLAWQHGLHNPSHLAMFRLSQLRPSKEHEWASSSGIAILAGSFWSTEFNLFFCGPKDQGSSSSQNAHHLYAWDVPSRISLIGQHCSCSNGLMREIFTDHEPITRNTVVGYHVLPNTLLQDESSSSFTGFALIWLTSSGKLEMQRFRASGDFDEHVMCDGSHHQSAACTTSSIISPDTTAHGEKFSSRYKFLKFHYLSKYLEGNLLSALENHNVVNKGSHQIVISEDVSAFAKENSPPCYRSVSDLLCNASVPMNIFETGCQHILNNGLSSDSLLVTFSKYKDMLACSKGKLIYEYPEVPARSRNNDEHRPFLLAKPSGTGNKLTSEAISGDALVGPLLPIPLLLAIEDRNKGTIESSTCQGETSSVSRRCREALEACVPKTSNANATRFSGWYASRELRKKPYFVYEPQIDDRLTLDETARKEGKKAHMDENLTTFVCGKAGVPHSGPKQAASNLFDCNCSPVRMDFELPFVDVQPAEQKAIQSLKNQFLSWQNNFRPYKDFCNSHHIQLQKPQR</sequence>
<name>I1QLU2_ORYGL</name>
<evidence type="ECO:0000256" key="1">
    <source>
        <dbReference type="SAM" id="MobiDB-lite"/>
    </source>
</evidence>
<dbReference type="PANTHER" id="PTHR15319">
    <property type="entry name" value="TATA BOX-BINDING PROTEIN ASSOCIATED FACTOR RNA POLYMERASE I SUBUNIT C"/>
    <property type="match status" value="1"/>
</dbReference>
<dbReference type="GO" id="GO:0001650">
    <property type="term" value="C:fibrillar center"/>
    <property type="evidence" value="ECO:0007669"/>
    <property type="project" value="TreeGrafter"/>
</dbReference>
<dbReference type="InterPro" id="IPR038801">
    <property type="entry name" value="TAF1C"/>
</dbReference>
<keyword evidence="3" id="KW-1185">Reference proteome</keyword>
<dbReference type="AlphaFoldDB" id="I1QLU2"/>
<proteinExistence type="predicted"/>
<protein>
    <submittedName>
        <fullName evidence="2">Uncharacterized protein</fullName>
    </submittedName>
</protein>
<reference evidence="2 3" key="2">
    <citation type="submission" date="2018-04" db="EMBL/GenBank/DDBJ databases">
        <title>OglaRS2 (Oryza glaberrima Reference Sequence Version 2).</title>
        <authorList>
            <person name="Zhang J."/>
            <person name="Kudrna D."/>
            <person name="Lee S."/>
            <person name="Talag J."/>
            <person name="Rajasekar S."/>
            <person name="Wing R.A."/>
        </authorList>
    </citation>
    <scope>NUCLEOTIDE SEQUENCE [LARGE SCALE GENOMIC DNA]</scope>
    <source>
        <strain evidence="2 3">cv. IRGC 96717</strain>
    </source>
</reference>
<evidence type="ECO:0000313" key="3">
    <source>
        <dbReference type="Proteomes" id="UP000007306"/>
    </source>
</evidence>
<dbReference type="Gramene" id="ORGLA09G0002100.1">
    <property type="protein sequence ID" value="ORGLA09G0002100.1"/>
    <property type="gene ID" value="ORGLA09G0002100"/>
</dbReference>
<dbReference type="GO" id="GO:0001164">
    <property type="term" value="F:RNA polymerase I core promoter sequence-specific DNA binding"/>
    <property type="evidence" value="ECO:0007669"/>
    <property type="project" value="TreeGrafter"/>
</dbReference>
<dbReference type="Proteomes" id="UP000007306">
    <property type="component" value="Chromosome 9"/>
</dbReference>
<evidence type="ECO:0000313" key="2">
    <source>
        <dbReference type="EnsemblPlants" id="ORGLA09G0002100.1"/>
    </source>
</evidence>
<organism evidence="2 3">
    <name type="scientific">Oryza glaberrima</name>
    <name type="common">African rice</name>
    <dbReference type="NCBI Taxonomy" id="4538"/>
    <lineage>
        <taxon>Eukaryota</taxon>
        <taxon>Viridiplantae</taxon>
        <taxon>Streptophyta</taxon>
        <taxon>Embryophyta</taxon>
        <taxon>Tracheophyta</taxon>
        <taxon>Spermatophyta</taxon>
        <taxon>Magnoliopsida</taxon>
        <taxon>Liliopsida</taxon>
        <taxon>Poales</taxon>
        <taxon>Poaceae</taxon>
        <taxon>BOP clade</taxon>
        <taxon>Oryzoideae</taxon>
        <taxon>Oryzeae</taxon>
        <taxon>Oryzinae</taxon>
        <taxon>Oryza</taxon>
    </lineage>
</organism>
<feature type="region of interest" description="Disordered" evidence="1">
    <location>
        <begin position="1"/>
        <end position="31"/>
    </location>
</feature>
<dbReference type="STRING" id="4538.I1QLU2"/>
<dbReference type="PANTHER" id="PTHR15319:SF1">
    <property type="entry name" value="TATA BOX-BINDING PROTEIN-ASSOCIATED FACTOR RNA POLYMERASE I SUBUNIT C"/>
    <property type="match status" value="1"/>
</dbReference>
<dbReference type="OMA" id="WYASREL"/>
<feature type="compositionally biased region" description="Polar residues" evidence="1">
    <location>
        <begin position="1"/>
        <end position="11"/>
    </location>
</feature>
<dbReference type="eggNOG" id="ENOG502QW2G">
    <property type="taxonomic scope" value="Eukaryota"/>
</dbReference>
<accession>I1QLU2</accession>
<reference evidence="2" key="1">
    <citation type="submission" date="2015-06" db="UniProtKB">
        <authorList>
            <consortium name="EnsemblPlants"/>
        </authorList>
    </citation>
    <scope>IDENTIFICATION</scope>
</reference>
<dbReference type="EnsemblPlants" id="ORGLA09G0002100.1">
    <property type="protein sequence ID" value="ORGLA09G0002100.1"/>
    <property type="gene ID" value="ORGLA09G0002100"/>
</dbReference>
<dbReference type="HOGENOM" id="CLU_016033_0_0_1"/>